<dbReference type="PANTHER" id="PTHR11474:SF126">
    <property type="entry name" value="TYROSINASE-LIKE PROTEIN TYR-1-RELATED"/>
    <property type="match status" value="1"/>
</dbReference>
<feature type="domain" description="Tyrosinase copper-binding" evidence="4">
    <location>
        <begin position="198"/>
        <end position="373"/>
    </location>
</feature>
<comment type="caution">
    <text evidence="5">The sequence shown here is derived from an EMBL/GenBank/DDBJ whole genome shotgun (WGS) entry which is preliminary data.</text>
</comment>
<dbReference type="AlphaFoldDB" id="A0AAD7XLX5"/>
<evidence type="ECO:0000313" key="5">
    <source>
        <dbReference type="EMBL" id="KAJ8603149.1"/>
    </source>
</evidence>
<dbReference type="PANTHER" id="PTHR11474">
    <property type="entry name" value="TYROSINASE FAMILY MEMBER"/>
    <property type="match status" value="1"/>
</dbReference>
<dbReference type="EMBL" id="JAQMWT010000360">
    <property type="protein sequence ID" value="KAJ8603149.1"/>
    <property type="molecule type" value="Genomic_DNA"/>
</dbReference>
<dbReference type="InterPro" id="IPR002227">
    <property type="entry name" value="Tyrosinase_Cu-bd"/>
</dbReference>
<sequence length="543" mass="61390">MYNDYGSIEKQKSEPAVRSRRKVRLVALVGVLLLGLVATYRRRGVVVLRSDKEEEFTSTTPGVQRYCWEGVCVFASNSYERNLRRPIANGLYDGIILELFETTRVEVLGEEDCEVSSDLESVNYGGCRLDVTATKVGVFELRSGRLKFELVARYVRREVRDLTAVARSRLLDAIAVTHAVPDAVGQQMYGPRYRSAAWFTRQHHFWSSDRECDHWHSGSGFVNNHLGFTRRYEQTLQEIDEKIAMAYWDYTIEYVTRDCCWTESVLWSSDWFSTVSPNNSLHVVDSGRFAYLPIPKGNGNAYGNLMSPWNTDPTPFLTRSDSILGLKNYVNVPDFGCDEFRKIFLASHEYGGMIGAVSVSLHAPVHGAVGGYWNYIPELKADEPELSRRLYNASSAINIASKLLWRKGVLQCPSFCAPDTPAVDCACGGNDPVLAKHYQNFSPWDILNATGCFESLKFSSEGEFDASDRNATIWGIVLRQILNVGHLGQVVSDASPNDPIFWIIHGMQERFVQQLRYLNDTGAWNFDQTWKTVSSSYYDCTTT</sequence>
<keyword evidence="1" id="KW-0479">Metal-binding</keyword>
<evidence type="ECO:0000259" key="4">
    <source>
        <dbReference type="Pfam" id="PF00264"/>
    </source>
</evidence>
<keyword evidence="6" id="KW-1185">Reference proteome</keyword>
<evidence type="ECO:0000256" key="2">
    <source>
        <dbReference type="ARBA" id="ARBA00023008"/>
    </source>
</evidence>
<dbReference type="GO" id="GO:0046872">
    <property type="term" value="F:metal ion binding"/>
    <property type="evidence" value="ECO:0007669"/>
    <property type="project" value="UniProtKB-KW"/>
</dbReference>
<protein>
    <recommendedName>
        <fullName evidence="4">Tyrosinase copper-binding domain-containing protein</fullName>
    </recommendedName>
</protein>
<keyword evidence="3" id="KW-0472">Membrane</keyword>
<gene>
    <name evidence="5" type="ORF">CTAYLR_004567</name>
</gene>
<dbReference type="InterPro" id="IPR008922">
    <property type="entry name" value="Di-copper_centre_dom_sf"/>
</dbReference>
<dbReference type="InterPro" id="IPR050316">
    <property type="entry name" value="Tyrosinase/Hemocyanin"/>
</dbReference>
<dbReference type="Proteomes" id="UP001230188">
    <property type="component" value="Unassembled WGS sequence"/>
</dbReference>
<dbReference type="Gene3D" id="1.10.1280.10">
    <property type="entry name" value="Di-copper center containing domain from catechol oxidase"/>
    <property type="match status" value="1"/>
</dbReference>
<accession>A0AAD7XLX5</accession>
<dbReference type="Pfam" id="PF00264">
    <property type="entry name" value="Tyrosinase"/>
    <property type="match status" value="1"/>
</dbReference>
<evidence type="ECO:0000256" key="1">
    <source>
        <dbReference type="ARBA" id="ARBA00022723"/>
    </source>
</evidence>
<evidence type="ECO:0000256" key="3">
    <source>
        <dbReference type="SAM" id="Phobius"/>
    </source>
</evidence>
<feature type="transmembrane region" description="Helical" evidence="3">
    <location>
        <begin position="21"/>
        <end position="40"/>
    </location>
</feature>
<keyword evidence="3" id="KW-0812">Transmembrane</keyword>
<proteinExistence type="predicted"/>
<keyword evidence="2" id="KW-0186">Copper</keyword>
<dbReference type="SUPFAM" id="SSF48056">
    <property type="entry name" value="Di-copper centre-containing domain"/>
    <property type="match status" value="1"/>
</dbReference>
<name>A0AAD7XLX5_9STRA</name>
<dbReference type="GO" id="GO:0016491">
    <property type="term" value="F:oxidoreductase activity"/>
    <property type="evidence" value="ECO:0007669"/>
    <property type="project" value="InterPro"/>
</dbReference>
<reference evidence="5" key="1">
    <citation type="submission" date="2023-01" db="EMBL/GenBank/DDBJ databases">
        <title>Metagenome sequencing of chrysophaentin producing Chrysophaeum taylorii.</title>
        <authorList>
            <person name="Davison J."/>
            <person name="Bewley C."/>
        </authorList>
    </citation>
    <scope>NUCLEOTIDE SEQUENCE</scope>
    <source>
        <strain evidence="5">NIES-1699</strain>
    </source>
</reference>
<evidence type="ECO:0000313" key="6">
    <source>
        <dbReference type="Proteomes" id="UP001230188"/>
    </source>
</evidence>
<keyword evidence="3" id="KW-1133">Transmembrane helix</keyword>
<organism evidence="5 6">
    <name type="scientific">Chrysophaeum taylorii</name>
    <dbReference type="NCBI Taxonomy" id="2483200"/>
    <lineage>
        <taxon>Eukaryota</taxon>
        <taxon>Sar</taxon>
        <taxon>Stramenopiles</taxon>
        <taxon>Ochrophyta</taxon>
        <taxon>Pelagophyceae</taxon>
        <taxon>Pelagomonadales</taxon>
        <taxon>Pelagomonadaceae</taxon>
        <taxon>Chrysophaeum</taxon>
    </lineage>
</organism>